<organism evidence="3">
    <name type="scientific">Podospora anserina (strain S / ATCC MYA-4624 / DSM 980 / FGSC 10383)</name>
    <name type="common">Pleurage anserina</name>
    <dbReference type="NCBI Taxonomy" id="515849"/>
    <lineage>
        <taxon>Eukaryota</taxon>
        <taxon>Fungi</taxon>
        <taxon>Dikarya</taxon>
        <taxon>Ascomycota</taxon>
        <taxon>Pezizomycotina</taxon>
        <taxon>Sordariomycetes</taxon>
        <taxon>Sordariomycetidae</taxon>
        <taxon>Sordariales</taxon>
        <taxon>Podosporaceae</taxon>
        <taxon>Podospora</taxon>
        <taxon>Podospora anserina</taxon>
    </lineage>
</organism>
<feature type="non-terminal residue" evidence="3">
    <location>
        <position position="215"/>
    </location>
</feature>
<dbReference type="SMART" id="SM00212">
    <property type="entry name" value="UBCc"/>
    <property type="match status" value="1"/>
</dbReference>
<dbReference type="Pfam" id="PF00179">
    <property type="entry name" value="UQ_con"/>
    <property type="match status" value="1"/>
</dbReference>
<dbReference type="InterPro" id="IPR016135">
    <property type="entry name" value="UBQ-conjugating_enzyme/RWD"/>
</dbReference>
<dbReference type="PANTHER" id="PTHR24067">
    <property type="entry name" value="UBIQUITIN-CONJUGATING ENZYME E2"/>
    <property type="match status" value="1"/>
</dbReference>
<dbReference type="SUPFAM" id="SSF54495">
    <property type="entry name" value="UBC-like"/>
    <property type="match status" value="1"/>
</dbReference>
<dbReference type="KEGG" id="pan:PODANSg8022"/>
<accession>B2B4T0</accession>
<dbReference type="PROSITE" id="PS50127">
    <property type="entry name" value="UBC_2"/>
    <property type="match status" value="1"/>
</dbReference>
<dbReference type="RefSeq" id="XP_001910980.1">
    <property type="nucleotide sequence ID" value="XM_001910945.1"/>
</dbReference>
<dbReference type="VEuPathDB" id="FungiDB:PODANS_2_2340"/>
<feature type="non-terminal residue" evidence="3">
    <location>
        <position position="1"/>
    </location>
</feature>
<proteinExistence type="predicted"/>
<dbReference type="AlphaFoldDB" id="B2B4T0"/>
<dbReference type="CDD" id="cd23799">
    <property type="entry name" value="UBCc_UBE2J"/>
    <property type="match status" value="1"/>
</dbReference>
<name>B2B4T0_PODAN</name>
<protein>
    <submittedName>
        <fullName evidence="3">Podospora anserina S mat+ genomic DNA chromosome 2, supercontig 2</fullName>
    </submittedName>
</protein>
<reference evidence="3" key="1">
    <citation type="journal article" date="2008" name="Genome Biol.">
        <title>The genome sequence of the model ascomycete fungus Podospora anserina.</title>
        <authorList>
            <person name="Espagne E."/>
            <person name="Lespinet O."/>
            <person name="Malagnac F."/>
            <person name="Da Silva C."/>
            <person name="Jaillon O."/>
            <person name="Porcel B.M."/>
            <person name="Couloux A."/>
            <person name="Aury J.-M."/>
            <person name="Segurens B."/>
            <person name="Poulain J."/>
            <person name="Anthouard V."/>
            <person name="Grossetete S."/>
            <person name="Khalili H."/>
            <person name="Coppin E."/>
            <person name="Dequard-Chablat M."/>
            <person name="Picard M."/>
            <person name="Contamine V."/>
            <person name="Arnaise S."/>
            <person name="Bourdais A."/>
            <person name="Berteaux-Lecellier V."/>
            <person name="Gautheret D."/>
            <person name="de Vries R.P."/>
            <person name="Battaglia E."/>
            <person name="Coutinho P.M."/>
            <person name="Danchin E.G.J."/>
            <person name="Henrissat B."/>
            <person name="El Khoury R."/>
            <person name="Sainsard-Chanet A."/>
            <person name="Boivin A."/>
            <person name="Pinan-Lucarre B."/>
            <person name="Sellem C.H."/>
            <person name="Debuchy R."/>
            <person name="Wincker P."/>
            <person name="Weissenbach J."/>
            <person name="Silar P."/>
        </authorList>
    </citation>
    <scope>NUCLEOTIDE SEQUENCE [LARGE SCALE GENOMIC DNA]</scope>
    <source>
        <strain evidence="3">S mat+</strain>
    </source>
</reference>
<evidence type="ECO:0000256" key="1">
    <source>
        <dbReference type="ARBA" id="ARBA00022786"/>
    </source>
</evidence>
<gene>
    <name evidence="3" type="ORF">PODANS_2_2340</name>
</gene>
<dbReference type="Gene3D" id="3.10.110.10">
    <property type="entry name" value="Ubiquitin Conjugating Enzyme"/>
    <property type="match status" value="1"/>
</dbReference>
<dbReference type="InterPro" id="IPR050113">
    <property type="entry name" value="Ub_conjugating_enzyme"/>
</dbReference>
<dbReference type="EMBL" id="CU640366">
    <property type="protein sequence ID" value="CAP72805.1"/>
    <property type="molecule type" value="Genomic_DNA"/>
</dbReference>
<dbReference type="OrthoDB" id="1158011at2759"/>
<dbReference type="InterPro" id="IPR000608">
    <property type="entry name" value="UBC"/>
</dbReference>
<feature type="domain" description="UBC core" evidence="2">
    <location>
        <begin position="72"/>
        <end position="215"/>
    </location>
</feature>
<dbReference type="GeneID" id="6195270"/>
<reference evidence="3" key="2">
    <citation type="submission" date="2008-07" db="EMBL/GenBank/DDBJ databases">
        <authorList>
            <person name="Genoscope - CEA"/>
        </authorList>
    </citation>
    <scope>NUCLEOTIDE SEQUENCE</scope>
    <source>
        <strain evidence="3">S mat+</strain>
    </source>
</reference>
<evidence type="ECO:0000259" key="2">
    <source>
        <dbReference type="PROSITE" id="PS50127"/>
    </source>
</evidence>
<sequence>PTYHLLIKRRYHYPPNNTRDTTYYLSTPPLTILNHADPSNPQNKLQIPHHPPHLYVFPPHPILSPFPVTDPPCVVCAVKEAQELTNHPSPFFLASPLETDLFEWHFTLLGPPSSPYENGLYHGRINLPPSYPLRPPSFRFLTPSGRFEVNREICLSISGHHEETWQPAWGIRTALVALRSFMETDVKGQLGGLEAGSEVRRRLAGESRGWVCGVG</sequence>
<dbReference type="HOGENOM" id="CLU_1286039_0_0_1"/>
<keyword evidence="1" id="KW-0833">Ubl conjugation pathway</keyword>
<evidence type="ECO:0000313" key="3">
    <source>
        <dbReference type="EMBL" id="CAP72805.1"/>
    </source>
</evidence>